<dbReference type="GO" id="GO:0015074">
    <property type="term" value="P:DNA integration"/>
    <property type="evidence" value="ECO:0007669"/>
    <property type="project" value="InterPro"/>
</dbReference>
<dbReference type="InterPro" id="IPR011010">
    <property type="entry name" value="DNA_brk_join_enz"/>
</dbReference>
<dbReference type="InterPro" id="IPR013762">
    <property type="entry name" value="Integrase-like_cat_sf"/>
</dbReference>
<proteinExistence type="predicted"/>
<protein>
    <submittedName>
        <fullName evidence="2">Uncharacterized protein</fullName>
    </submittedName>
</protein>
<dbReference type="AlphaFoldDB" id="A0AAD8XUE9"/>
<organism evidence="2 3">
    <name type="scientific">Skeletonema marinoi</name>
    <dbReference type="NCBI Taxonomy" id="267567"/>
    <lineage>
        <taxon>Eukaryota</taxon>
        <taxon>Sar</taxon>
        <taxon>Stramenopiles</taxon>
        <taxon>Ochrophyta</taxon>
        <taxon>Bacillariophyta</taxon>
        <taxon>Coscinodiscophyceae</taxon>
        <taxon>Thalassiosirophycidae</taxon>
        <taxon>Thalassiosirales</taxon>
        <taxon>Skeletonemataceae</taxon>
        <taxon>Skeletonema</taxon>
        <taxon>Skeletonema marinoi-dohrnii complex</taxon>
    </lineage>
</organism>
<dbReference type="GO" id="GO:0003677">
    <property type="term" value="F:DNA binding"/>
    <property type="evidence" value="ECO:0007669"/>
    <property type="project" value="InterPro"/>
</dbReference>
<dbReference type="EMBL" id="JATAAI010000044">
    <property type="protein sequence ID" value="KAK1733789.1"/>
    <property type="molecule type" value="Genomic_DNA"/>
</dbReference>
<dbReference type="SUPFAM" id="SSF56349">
    <property type="entry name" value="DNA breaking-rejoining enzymes"/>
    <property type="match status" value="1"/>
</dbReference>
<accession>A0AAD8XUE9</accession>
<evidence type="ECO:0000313" key="3">
    <source>
        <dbReference type="Proteomes" id="UP001224775"/>
    </source>
</evidence>
<comment type="caution">
    <text evidence="2">The sequence shown here is derived from an EMBL/GenBank/DDBJ whole genome shotgun (WGS) entry which is preliminary data.</text>
</comment>
<dbReference type="Gene3D" id="1.10.443.10">
    <property type="entry name" value="Intergrase catalytic core"/>
    <property type="match status" value="1"/>
</dbReference>
<sequence length="164" mass="19180">MAFPKEQREWTKIPFKRDYTRPDVCPVLAALRNSRRAITLNVPPILHWQFSLLLHISSHTAKHIVKFLRRSAQAAFNLRPDDKWLNSWTSHSIRVTAANVLHRAGMSDSYIQTRLRWKSNSSLMYLRNTFYSADQHTKALDISNRNLPPLQTADGLRLRPLERH</sequence>
<name>A0AAD8XUE9_9STRA</name>
<keyword evidence="1" id="KW-0233">DNA recombination</keyword>
<dbReference type="Proteomes" id="UP001224775">
    <property type="component" value="Unassembled WGS sequence"/>
</dbReference>
<evidence type="ECO:0000256" key="1">
    <source>
        <dbReference type="ARBA" id="ARBA00023172"/>
    </source>
</evidence>
<dbReference type="GO" id="GO:0006310">
    <property type="term" value="P:DNA recombination"/>
    <property type="evidence" value="ECO:0007669"/>
    <property type="project" value="UniProtKB-KW"/>
</dbReference>
<gene>
    <name evidence="2" type="ORF">QTG54_015486</name>
</gene>
<reference evidence="2" key="1">
    <citation type="submission" date="2023-06" db="EMBL/GenBank/DDBJ databases">
        <title>Survivors Of The Sea: Transcriptome response of Skeletonema marinoi to long-term dormancy.</title>
        <authorList>
            <person name="Pinder M.I.M."/>
            <person name="Kourtchenko O."/>
            <person name="Robertson E.K."/>
            <person name="Larsson T."/>
            <person name="Maumus F."/>
            <person name="Osuna-Cruz C.M."/>
            <person name="Vancaester E."/>
            <person name="Stenow R."/>
            <person name="Vandepoele K."/>
            <person name="Ploug H."/>
            <person name="Bruchert V."/>
            <person name="Godhe A."/>
            <person name="Topel M."/>
        </authorList>
    </citation>
    <scope>NUCLEOTIDE SEQUENCE</scope>
    <source>
        <strain evidence="2">R05AC</strain>
    </source>
</reference>
<keyword evidence="3" id="KW-1185">Reference proteome</keyword>
<evidence type="ECO:0000313" key="2">
    <source>
        <dbReference type="EMBL" id="KAK1733789.1"/>
    </source>
</evidence>